<dbReference type="SUPFAM" id="SSF48600">
    <property type="entry name" value="Chorismate mutase II"/>
    <property type="match status" value="1"/>
</dbReference>
<keyword evidence="7" id="KW-0413">Isomerase</keyword>
<dbReference type="GO" id="GO:0046417">
    <property type="term" value="P:chorismate metabolic process"/>
    <property type="evidence" value="ECO:0007669"/>
    <property type="project" value="InterPro"/>
</dbReference>
<feature type="domain" description="Chorismate mutase" evidence="8">
    <location>
        <begin position="193"/>
        <end position="315"/>
    </location>
</feature>
<dbReference type="Proteomes" id="UP001165082">
    <property type="component" value="Unassembled WGS sequence"/>
</dbReference>
<protein>
    <recommendedName>
        <fullName evidence="3">chorismate mutase</fullName>
        <ecNumber evidence="3">5.4.99.5</ecNumber>
    </recommendedName>
</protein>
<dbReference type="NCBIfam" id="TIGR01802">
    <property type="entry name" value="CM_pl-yst"/>
    <property type="match status" value="1"/>
</dbReference>
<dbReference type="GO" id="GO:0004106">
    <property type="term" value="F:chorismate mutase activity"/>
    <property type="evidence" value="ECO:0007669"/>
    <property type="project" value="UniProtKB-EC"/>
</dbReference>
<dbReference type="EC" id="5.4.99.5" evidence="3"/>
<dbReference type="InterPro" id="IPR036263">
    <property type="entry name" value="Chorismate_II_sf"/>
</dbReference>
<evidence type="ECO:0000256" key="2">
    <source>
        <dbReference type="ARBA" id="ARBA00004817"/>
    </source>
</evidence>
<dbReference type="Pfam" id="PF01817">
    <property type="entry name" value="CM_2"/>
    <property type="match status" value="1"/>
</dbReference>
<dbReference type="EMBL" id="BRXZ01002057">
    <property type="protein sequence ID" value="GMH53406.1"/>
    <property type="molecule type" value="Genomic_DNA"/>
</dbReference>
<dbReference type="GO" id="GO:0005737">
    <property type="term" value="C:cytoplasm"/>
    <property type="evidence" value="ECO:0007669"/>
    <property type="project" value="UniProtKB-SubCell"/>
</dbReference>
<dbReference type="Gene3D" id="1.10.590.10">
    <property type="entry name" value="Chorismate mutase, AroQ class superfamily, eukaryotic"/>
    <property type="match status" value="1"/>
</dbReference>
<gene>
    <name evidence="9" type="ORF">TrRE_jg12505</name>
</gene>
<dbReference type="InterPro" id="IPR002701">
    <property type="entry name" value="CM_II_prokaryot"/>
</dbReference>
<comment type="caution">
    <text evidence="9">The sequence shown here is derived from an EMBL/GenBank/DDBJ whole genome shotgun (WGS) entry which is preliminary data.</text>
</comment>
<dbReference type="InterPro" id="IPR008238">
    <property type="entry name" value="Chorismate_mutase_AroQ_euk"/>
</dbReference>
<dbReference type="InterPro" id="IPR037039">
    <property type="entry name" value="CM_AroQ_sf_eucaryotic"/>
</dbReference>
<comment type="subcellular location">
    <subcellularLocation>
        <location evidence="1">Cytoplasm</location>
    </subcellularLocation>
</comment>
<dbReference type="PROSITE" id="PS51169">
    <property type="entry name" value="CHORISMATE_MUT_3"/>
    <property type="match status" value="1"/>
</dbReference>
<dbReference type="PANTHER" id="PTHR21145">
    <property type="entry name" value="CHORISMATE MUTASE"/>
    <property type="match status" value="1"/>
</dbReference>
<proteinExistence type="predicted"/>
<dbReference type="GO" id="GO:0008652">
    <property type="term" value="P:amino acid biosynthetic process"/>
    <property type="evidence" value="ECO:0007669"/>
    <property type="project" value="UniProtKB-KW"/>
</dbReference>
<reference evidence="9" key="1">
    <citation type="submission" date="2022-07" db="EMBL/GenBank/DDBJ databases">
        <title>Genome analysis of Parmales, a sister group of diatoms, reveals the evolutionary specialization of diatoms from phago-mixotrophs to photoautotrophs.</title>
        <authorList>
            <person name="Ban H."/>
            <person name="Sato S."/>
            <person name="Yoshikawa S."/>
            <person name="Kazumasa Y."/>
            <person name="Nakamura Y."/>
            <person name="Ichinomiya M."/>
            <person name="Saitoh K."/>
            <person name="Sato N."/>
            <person name="Blanc-Mathieu R."/>
            <person name="Endo H."/>
            <person name="Kuwata A."/>
            <person name="Ogata H."/>
        </authorList>
    </citation>
    <scope>NUCLEOTIDE SEQUENCE</scope>
</reference>
<accession>A0A9W6ZIM0</accession>
<keyword evidence="5" id="KW-0028">Amino-acid biosynthesis</keyword>
<evidence type="ECO:0000256" key="4">
    <source>
        <dbReference type="ARBA" id="ARBA00022490"/>
    </source>
</evidence>
<dbReference type="OrthoDB" id="191918at2759"/>
<evidence type="ECO:0000259" key="8">
    <source>
        <dbReference type="Pfam" id="PF01817"/>
    </source>
</evidence>
<dbReference type="GO" id="GO:0009073">
    <property type="term" value="P:aromatic amino acid family biosynthetic process"/>
    <property type="evidence" value="ECO:0007669"/>
    <property type="project" value="UniProtKB-KW"/>
</dbReference>
<evidence type="ECO:0000256" key="7">
    <source>
        <dbReference type="ARBA" id="ARBA00023235"/>
    </source>
</evidence>
<evidence type="ECO:0000256" key="6">
    <source>
        <dbReference type="ARBA" id="ARBA00023141"/>
    </source>
</evidence>
<sequence>MSWYGGQSTRVFTRGSGRHLQGSQLEAGASKTTQDILSLDSIRSSLIRQEETIIFALIERAQFLTNDVVYRTESGLLTERTAELPEGAIYRGVEEKGRKLSFMEYMLMGTEILHSSVRRYTSPEEHAFFPDYIPDPIDELAKLQYPDNLLSEENDAASCCLNDALLKRYMDEVIPAVCESGDDEQHGSSVLADVNVLQALSKRIHYGKFVAESKYRSDPEGYQKLVDNNDVDGVMKLLTNAAVEKKVLKRAKMKCATYGREPLLTAVVAAAAAAAAVAAVETMNLAGKSNDLKLQPAVVEGIYRDLIIPLTKEIEVEYLFKRCGRSPPVRTAQIYNLR</sequence>
<comment type="pathway">
    <text evidence="2">Metabolic intermediate biosynthesis; prephenate biosynthesis; prephenate from chorismate: step 1/1.</text>
</comment>
<evidence type="ECO:0000256" key="3">
    <source>
        <dbReference type="ARBA" id="ARBA00012404"/>
    </source>
</evidence>
<evidence type="ECO:0000256" key="1">
    <source>
        <dbReference type="ARBA" id="ARBA00004496"/>
    </source>
</evidence>
<organism evidence="9 10">
    <name type="scientific">Triparma retinervis</name>
    <dbReference type="NCBI Taxonomy" id="2557542"/>
    <lineage>
        <taxon>Eukaryota</taxon>
        <taxon>Sar</taxon>
        <taxon>Stramenopiles</taxon>
        <taxon>Ochrophyta</taxon>
        <taxon>Bolidophyceae</taxon>
        <taxon>Parmales</taxon>
        <taxon>Triparmaceae</taxon>
        <taxon>Triparma</taxon>
    </lineage>
</organism>
<evidence type="ECO:0000313" key="9">
    <source>
        <dbReference type="EMBL" id="GMH53406.1"/>
    </source>
</evidence>
<name>A0A9W6ZIM0_9STRA</name>
<evidence type="ECO:0000256" key="5">
    <source>
        <dbReference type="ARBA" id="ARBA00022605"/>
    </source>
</evidence>
<keyword evidence="10" id="KW-1185">Reference proteome</keyword>
<keyword evidence="6" id="KW-0057">Aromatic amino acid biosynthesis</keyword>
<dbReference type="AlphaFoldDB" id="A0A9W6ZIM0"/>
<evidence type="ECO:0000313" key="10">
    <source>
        <dbReference type="Proteomes" id="UP001165082"/>
    </source>
</evidence>
<dbReference type="PANTHER" id="PTHR21145:SF12">
    <property type="entry name" value="CHORISMATE MUTASE"/>
    <property type="match status" value="1"/>
</dbReference>
<keyword evidence="4" id="KW-0963">Cytoplasm</keyword>